<dbReference type="Pfam" id="PF04138">
    <property type="entry name" value="GtrA_DPMS_TM"/>
    <property type="match status" value="1"/>
</dbReference>
<evidence type="ECO:0000259" key="8">
    <source>
        <dbReference type="Pfam" id="PF04138"/>
    </source>
</evidence>
<evidence type="ECO:0000256" key="6">
    <source>
        <dbReference type="SAM" id="Phobius"/>
    </source>
</evidence>
<reference evidence="9 10" key="1">
    <citation type="submission" date="2017-03" db="EMBL/GenBank/DDBJ databases">
        <authorList>
            <person name="Afonso C.L."/>
            <person name="Miller P.J."/>
            <person name="Scott M.A."/>
            <person name="Spackman E."/>
            <person name="Goraichik I."/>
            <person name="Dimitrov K.M."/>
            <person name="Suarez D.L."/>
            <person name="Swayne D.E."/>
        </authorList>
    </citation>
    <scope>NUCLEOTIDE SEQUENCE [LARGE SCALE GENOMIC DNA]</scope>
    <source>
        <strain evidence="9 10">Mu101</strain>
    </source>
</reference>
<evidence type="ECO:0000259" key="7">
    <source>
        <dbReference type="Pfam" id="PF00535"/>
    </source>
</evidence>
<dbReference type="GO" id="GO:0000271">
    <property type="term" value="P:polysaccharide biosynthetic process"/>
    <property type="evidence" value="ECO:0007669"/>
    <property type="project" value="InterPro"/>
</dbReference>
<feature type="transmembrane region" description="Helical" evidence="6">
    <location>
        <begin position="283"/>
        <end position="305"/>
    </location>
</feature>
<name>A0A2H1JQ27_BRELN</name>
<comment type="subcellular location">
    <subcellularLocation>
        <location evidence="1">Membrane</location>
        <topology evidence="1">Multi-pass membrane protein</topology>
    </subcellularLocation>
</comment>
<sequence length="433" mass="46434">MLGLSTAANVEGMRHESSAWRQPETQTADTTIRPTTTVDLVVPVYNEEASLAASIETLLAVEPARGTEVTIIIADNASTDETPIIAATLAATHPQVEYVRLEQKGRGRALNQVWQASSADVVAYTDVDLATDIRVLDPMVEIVRSGLADVAIASRLQPGVAVERGIRREIISRCYNRLLKLSLGVGFSDAQCGFKALSARAAKELLPQVEDSEWFFDTELLARAEWAGYRIHEFGTDWTDDPDSSVDVVSTAWKDIKGIVRLRTGGRTRVSHAVPAPNTGAQILHFIDVGIISTVLYAVLFLLGIQFVSEPAANILALLLSTIANTALNRGHTFGVRSPHRRLTSQVKGLAAFGLCLAFTSAGLAVGDGFTGPWATVGTLAVLTAANLAATVVRFVLMRTWVFARGAHHSAHRATTPAAAGTANPNEKDIDHV</sequence>
<protein>
    <submittedName>
        <fullName evidence="9">GtrA-like protein</fullName>
    </submittedName>
</protein>
<evidence type="ECO:0000256" key="4">
    <source>
        <dbReference type="ARBA" id="ARBA00023136"/>
    </source>
</evidence>
<dbReference type="PANTHER" id="PTHR10859:SF91">
    <property type="entry name" value="DOLICHYL-PHOSPHATE BETA-GLUCOSYLTRANSFERASE"/>
    <property type="match status" value="1"/>
</dbReference>
<gene>
    <name evidence="9" type="ORF">BLIN101_02555</name>
</gene>
<dbReference type="InterPro" id="IPR007267">
    <property type="entry name" value="GtrA_DPMS_TM"/>
</dbReference>
<dbReference type="InterPro" id="IPR029044">
    <property type="entry name" value="Nucleotide-diphossugar_trans"/>
</dbReference>
<feature type="domain" description="GtrA/DPMS transmembrane" evidence="8">
    <location>
        <begin position="286"/>
        <end position="403"/>
    </location>
</feature>
<keyword evidence="3 6" id="KW-1133">Transmembrane helix</keyword>
<dbReference type="GO" id="GO:0016020">
    <property type="term" value="C:membrane"/>
    <property type="evidence" value="ECO:0007669"/>
    <property type="project" value="UniProtKB-SubCell"/>
</dbReference>
<dbReference type="PANTHER" id="PTHR10859">
    <property type="entry name" value="GLYCOSYL TRANSFERASE"/>
    <property type="match status" value="1"/>
</dbReference>
<evidence type="ECO:0000313" key="9">
    <source>
        <dbReference type="EMBL" id="SMX89580.1"/>
    </source>
</evidence>
<dbReference type="SUPFAM" id="SSF53448">
    <property type="entry name" value="Nucleotide-diphospho-sugar transferases"/>
    <property type="match status" value="1"/>
</dbReference>
<feature type="transmembrane region" description="Helical" evidence="6">
    <location>
        <begin position="373"/>
        <end position="397"/>
    </location>
</feature>
<feature type="compositionally biased region" description="Polar residues" evidence="5">
    <location>
        <begin position="19"/>
        <end position="28"/>
    </location>
</feature>
<organism evidence="9 10">
    <name type="scientific">Brevibacterium linens</name>
    <dbReference type="NCBI Taxonomy" id="1703"/>
    <lineage>
        <taxon>Bacteria</taxon>
        <taxon>Bacillati</taxon>
        <taxon>Actinomycetota</taxon>
        <taxon>Actinomycetes</taxon>
        <taxon>Micrococcales</taxon>
        <taxon>Brevibacteriaceae</taxon>
        <taxon>Brevibacterium</taxon>
    </lineage>
</organism>
<dbReference type="Proteomes" id="UP000234498">
    <property type="component" value="Unassembled WGS sequence"/>
</dbReference>
<dbReference type="GO" id="GO:0006487">
    <property type="term" value="P:protein N-linked glycosylation"/>
    <property type="evidence" value="ECO:0007669"/>
    <property type="project" value="TreeGrafter"/>
</dbReference>
<feature type="domain" description="Glycosyltransferase 2-like" evidence="7">
    <location>
        <begin position="40"/>
        <end position="205"/>
    </location>
</feature>
<evidence type="ECO:0000256" key="1">
    <source>
        <dbReference type="ARBA" id="ARBA00004141"/>
    </source>
</evidence>
<dbReference type="Pfam" id="PF00535">
    <property type="entry name" value="Glycos_transf_2"/>
    <property type="match status" value="1"/>
</dbReference>
<feature type="region of interest" description="Disordered" evidence="5">
    <location>
        <begin position="1"/>
        <end position="28"/>
    </location>
</feature>
<evidence type="ECO:0000256" key="3">
    <source>
        <dbReference type="ARBA" id="ARBA00022989"/>
    </source>
</evidence>
<proteinExistence type="predicted"/>
<evidence type="ECO:0000256" key="2">
    <source>
        <dbReference type="ARBA" id="ARBA00022692"/>
    </source>
</evidence>
<keyword evidence="4 6" id="KW-0472">Membrane</keyword>
<feature type="region of interest" description="Disordered" evidence="5">
    <location>
        <begin position="414"/>
        <end position="433"/>
    </location>
</feature>
<accession>A0A2H1JQ27</accession>
<dbReference type="Gene3D" id="3.90.550.10">
    <property type="entry name" value="Spore Coat Polysaccharide Biosynthesis Protein SpsA, Chain A"/>
    <property type="match status" value="1"/>
</dbReference>
<evidence type="ECO:0000256" key="5">
    <source>
        <dbReference type="SAM" id="MobiDB-lite"/>
    </source>
</evidence>
<dbReference type="AlphaFoldDB" id="A0A2H1JQ27"/>
<dbReference type="InterPro" id="IPR001173">
    <property type="entry name" value="Glyco_trans_2-like"/>
</dbReference>
<evidence type="ECO:0000313" key="10">
    <source>
        <dbReference type="Proteomes" id="UP000234498"/>
    </source>
</evidence>
<feature type="transmembrane region" description="Helical" evidence="6">
    <location>
        <begin position="349"/>
        <end position="367"/>
    </location>
</feature>
<feature type="compositionally biased region" description="Low complexity" evidence="5">
    <location>
        <begin position="414"/>
        <end position="423"/>
    </location>
</feature>
<dbReference type="EMBL" id="FXZA01000017">
    <property type="protein sequence ID" value="SMX89580.1"/>
    <property type="molecule type" value="Genomic_DNA"/>
</dbReference>
<keyword evidence="2 6" id="KW-0812">Transmembrane</keyword>